<keyword evidence="9 12" id="KW-0234">DNA repair</keyword>
<sequence>MPDSTKMSNDKEKTRAKKILDILKEEYPDAKIALNFSNPFQLLIATILSAQCTDQRVNFVTKDLFKKYKSPKDLLNVSDEELERDIYSTGFYKQKAKSIKACCKELVEKFDGKVPADFDELVKLPGVGRKTASVVAGNAFGIPAIAVDTHVKRLSNLLGFADTDNPDKIEMRLKELLPKDYWILSSHLLATHGRNICIARRPKCEQCVIAKYCPSNKLTSGKK</sequence>
<evidence type="ECO:0000256" key="2">
    <source>
        <dbReference type="ARBA" id="ARBA00022485"/>
    </source>
</evidence>
<evidence type="ECO:0000256" key="8">
    <source>
        <dbReference type="ARBA" id="ARBA00023125"/>
    </source>
</evidence>
<dbReference type="GO" id="GO:0003677">
    <property type="term" value="F:DNA binding"/>
    <property type="evidence" value="ECO:0007669"/>
    <property type="project" value="UniProtKB-UniRule"/>
</dbReference>
<dbReference type="AlphaFoldDB" id="I0AJC0"/>
<evidence type="ECO:0000256" key="11">
    <source>
        <dbReference type="ARBA" id="ARBA00023295"/>
    </source>
</evidence>
<dbReference type="PROSITE" id="PS00764">
    <property type="entry name" value="ENDONUCLEASE_III_1"/>
    <property type="match status" value="1"/>
</dbReference>
<dbReference type="Gene3D" id="1.10.1670.10">
    <property type="entry name" value="Helix-hairpin-Helix base-excision DNA repair enzymes (C-terminal)"/>
    <property type="match status" value="1"/>
</dbReference>
<dbReference type="PANTHER" id="PTHR10359">
    <property type="entry name" value="A/G-SPECIFIC ADENINE GLYCOSYLASE/ENDONUCLEASE III"/>
    <property type="match status" value="1"/>
</dbReference>
<gene>
    <name evidence="12" type="primary">nth</name>
    <name evidence="14" type="ordered locus">IALB_1367</name>
</gene>
<dbReference type="GO" id="GO:0019104">
    <property type="term" value="F:DNA N-glycosylase activity"/>
    <property type="evidence" value="ECO:0007669"/>
    <property type="project" value="UniProtKB-UniRule"/>
</dbReference>
<comment type="cofactor">
    <cofactor evidence="12">
        <name>[4Fe-4S] cluster</name>
        <dbReference type="ChEBI" id="CHEBI:49883"/>
    </cofactor>
    <text evidence="12">Binds 1 [4Fe-4S] cluster.</text>
</comment>
<feature type="binding site" evidence="12">
    <location>
        <position position="204"/>
    </location>
    <ligand>
        <name>[4Fe-4S] cluster</name>
        <dbReference type="ChEBI" id="CHEBI:49883"/>
    </ligand>
</feature>
<evidence type="ECO:0000256" key="1">
    <source>
        <dbReference type="ARBA" id="ARBA00008343"/>
    </source>
</evidence>
<comment type="similarity">
    <text evidence="1 12">Belongs to the Nth/MutY family.</text>
</comment>
<evidence type="ECO:0000313" key="14">
    <source>
        <dbReference type="EMBL" id="AFH49077.1"/>
    </source>
</evidence>
<keyword evidence="4 12" id="KW-0227">DNA damage</keyword>
<dbReference type="InterPro" id="IPR011257">
    <property type="entry name" value="DNA_glycosylase"/>
</dbReference>
<dbReference type="HOGENOM" id="CLU_012862_3_3_10"/>
<dbReference type="CDD" id="cd00056">
    <property type="entry name" value="ENDO3c"/>
    <property type="match status" value="1"/>
</dbReference>
<keyword evidence="2 12" id="KW-0004">4Fe-4S</keyword>
<feature type="binding site" evidence="12">
    <location>
        <position position="207"/>
    </location>
    <ligand>
        <name>[4Fe-4S] cluster</name>
        <dbReference type="ChEBI" id="CHEBI:49883"/>
    </ligand>
</feature>
<dbReference type="GO" id="GO:0006285">
    <property type="term" value="P:base-excision repair, AP site formation"/>
    <property type="evidence" value="ECO:0007669"/>
    <property type="project" value="TreeGrafter"/>
</dbReference>
<keyword evidence="15" id="KW-1185">Reference proteome</keyword>
<dbReference type="PROSITE" id="PS01155">
    <property type="entry name" value="ENDONUCLEASE_III_2"/>
    <property type="match status" value="1"/>
</dbReference>
<protein>
    <recommendedName>
        <fullName evidence="12">Endonuclease III</fullName>
        <ecNumber evidence="12">4.2.99.18</ecNumber>
    </recommendedName>
    <alternativeName>
        <fullName evidence="12">DNA-(apurinic or apyrimidinic site) lyase</fullName>
    </alternativeName>
</protein>
<evidence type="ECO:0000256" key="10">
    <source>
        <dbReference type="ARBA" id="ARBA00023239"/>
    </source>
</evidence>
<dbReference type="RefSeq" id="WP_014560232.1">
    <property type="nucleotide sequence ID" value="NC_017464.1"/>
</dbReference>
<evidence type="ECO:0000256" key="4">
    <source>
        <dbReference type="ARBA" id="ARBA00022763"/>
    </source>
</evidence>
<keyword evidence="7 12" id="KW-0411">Iron-sulfur</keyword>
<dbReference type="Proteomes" id="UP000007394">
    <property type="component" value="Chromosome"/>
</dbReference>
<dbReference type="EMBL" id="CP003418">
    <property type="protein sequence ID" value="AFH49077.1"/>
    <property type="molecule type" value="Genomic_DNA"/>
</dbReference>
<evidence type="ECO:0000256" key="12">
    <source>
        <dbReference type="HAMAP-Rule" id="MF_00942"/>
    </source>
</evidence>
<dbReference type="SUPFAM" id="SSF48150">
    <property type="entry name" value="DNA-glycosylase"/>
    <property type="match status" value="1"/>
</dbReference>
<dbReference type="PATRIC" id="fig|945713.3.peg.1366"/>
<dbReference type="PIRSF" id="PIRSF001435">
    <property type="entry name" value="Nth"/>
    <property type="match status" value="1"/>
</dbReference>
<keyword evidence="5 12" id="KW-0378">Hydrolase</keyword>
<keyword evidence="11 12" id="KW-0326">Glycosidase</keyword>
<dbReference type="InterPro" id="IPR004036">
    <property type="entry name" value="Endonuclease-III-like_CS2"/>
</dbReference>
<dbReference type="Pfam" id="PF10576">
    <property type="entry name" value="EndIII_4Fe-2S"/>
    <property type="match status" value="1"/>
</dbReference>
<evidence type="ECO:0000256" key="6">
    <source>
        <dbReference type="ARBA" id="ARBA00023004"/>
    </source>
</evidence>
<organism evidence="14 15">
    <name type="scientific">Ignavibacterium album (strain DSM 19864 / JCM 16511 / NBRC 101810 / Mat9-16)</name>
    <dbReference type="NCBI Taxonomy" id="945713"/>
    <lineage>
        <taxon>Bacteria</taxon>
        <taxon>Pseudomonadati</taxon>
        <taxon>Ignavibacteriota</taxon>
        <taxon>Ignavibacteria</taxon>
        <taxon>Ignavibacteriales</taxon>
        <taxon>Ignavibacteriaceae</taxon>
        <taxon>Ignavibacterium</taxon>
    </lineage>
</organism>
<dbReference type="SMART" id="SM00478">
    <property type="entry name" value="ENDO3c"/>
    <property type="match status" value="1"/>
</dbReference>
<evidence type="ECO:0000313" key="15">
    <source>
        <dbReference type="Proteomes" id="UP000007394"/>
    </source>
</evidence>
<keyword evidence="14" id="KW-0255">Endonuclease</keyword>
<dbReference type="InterPro" id="IPR023170">
    <property type="entry name" value="HhH_base_excis_C"/>
</dbReference>
<keyword evidence="14" id="KW-0540">Nuclease</keyword>
<dbReference type="NCBIfam" id="TIGR01083">
    <property type="entry name" value="nth"/>
    <property type="match status" value="1"/>
</dbReference>
<dbReference type="Gene3D" id="1.10.340.30">
    <property type="entry name" value="Hypothetical protein, domain 2"/>
    <property type="match status" value="1"/>
</dbReference>
<comment type="function">
    <text evidence="12">DNA repair enzyme that has both DNA N-glycosylase activity and AP-lyase activity. The DNA N-glycosylase activity releases various damaged pyrimidines from DNA by cleaving the N-glycosidic bond, leaving an AP (apurinic/apyrimidinic) site. The AP-lyase activity cleaves the phosphodiester bond 3' to the AP site by a beta-elimination, leaving a 3'-terminal unsaturated sugar and a product with a terminal 5'-phosphate.</text>
</comment>
<dbReference type="eggNOG" id="COG0177">
    <property type="taxonomic scope" value="Bacteria"/>
</dbReference>
<dbReference type="GO" id="GO:0051539">
    <property type="term" value="F:4 iron, 4 sulfur cluster binding"/>
    <property type="evidence" value="ECO:0007669"/>
    <property type="project" value="UniProtKB-UniRule"/>
</dbReference>
<evidence type="ECO:0000256" key="7">
    <source>
        <dbReference type="ARBA" id="ARBA00023014"/>
    </source>
</evidence>
<name>I0AJC0_IGNAJ</name>
<dbReference type="KEGG" id="ial:IALB_1367"/>
<dbReference type="HAMAP" id="MF_00942">
    <property type="entry name" value="Nth"/>
    <property type="match status" value="1"/>
</dbReference>
<evidence type="ECO:0000259" key="13">
    <source>
        <dbReference type="SMART" id="SM00478"/>
    </source>
</evidence>
<dbReference type="FunFam" id="1.10.340.30:FF:000001">
    <property type="entry name" value="Endonuclease III"/>
    <property type="match status" value="1"/>
</dbReference>
<dbReference type="Pfam" id="PF00633">
    <property type="entry name" value="HHH"/>
    <property type="match status" value="1"/>
</dbReference>
<keyword evidence="3 12" id="KW-0479">Metal-binding</keyword>
<dbReference type="STRING" id="945713.IALB_1367"/>
<evidence type="ECO:0000256" key="5">
    <source>
        <dbReference type="ARBA" id="ARBA00022801"/>
    </source>
</evidence>
<keyword evidence="10 12" id="KW-0456">Lyase</keyword>
<dbReference type="InterPro" id="IPR000445">
    <property type="entry name" value="HhH_motif"/>
</dbReference>
<dbReference type="GO" id="GO:0140078">
    <property type="term" value="F:class I DNA-(apurinic or apyrimidinic site) endonuclease activity"/>
    <property type="evidence" value="ECO:0007669"/>
    <property type="project" value="UniProtKB-EC"/>
</dbReference>
<accession>I0AJC0</accession>
<dbReference type="Pfam" id="PF00730">
    <property type="entry name" value="HhH-GPD"/>
    <property type="match status" value="1"/>
</dbReference>
<dbReference type="InterPro" id="IPR005759">
    <property type="entry name" value="Nth"/>
</dbReference>
<dbReference type="SMART" id="SM00525">
    <property type="entry name" value="FES"/>
    <property type="match status" value="1"/>
</dbReference>
<feature type="binding site" evidence="12">
    <location>
        <position position="197"/>
    </location>
    <ligand>
        <name>[4Fe-4S] cluster</name>
        <dbReference type="ChEBI" id="CHEBI:49883"/>
    </ligand>
</feature>
<dbReference type="PANTHER" id="PTHR10359:SF18">
    <property type="entry name" value="ENDONUCLEASE III"/>
    <property type="match status" value="1"/>
</dbReference>
<feature type="domain" description="HhH-GPD" evidence="13">
    <location>
        <begin position="48"/>
        <end position="195"/>
    </location>
</feature>
<evidence type="ECO:0000256" key="9">
    <source>
        <dbReference type="ARBA" id="ARBA00023204"/>
    </source>
</evidence>
<keyword evidence="6 12" id="KW-0408">Iron</keyword>
<dbReference type="EC" id="4.2.99.18" evidence="12"/>
<evidence type="ECO:0000256" key="3">
    <source>
        <dbReference type="ARBA" id="ARBA00022723"/>
    </source>
</evidence>
<dbReference type="FunFam" id="1.10.1670.10:FF:000001">
    <property type="entry name" value="Endonuclease III"/>
    <property type="match status" value="1"/>
</dbReference>
<dbReference type="InterPro" id="IPR004035">
    <property type="entry name" value="Endouclease-III_FeS-bd_BS"/>
</dbReference>
<dbReference type="GO" id="GO:0046872">
    <property type="term" value="F:metal ion binding"/>
    <property type="evidence" value="ECO:0007669"/>
    <property type="project" value="UniProtKB-KW"/>
</dbReference>
<reference evidence="14 15" key="1">
    <citation type="journal article" date="2012" name="Front. Microbiol.">
        <title>Complete genome of Ignavibacterium album, a metabolically versatile, flagellated, facultative anaerobe from the phylum Chlorobi.</title>
        <authorList>
            <person name="Liu Z."/>
            <person name="Frigaard N.-U."/>
            <person name="Vogl K."/>
            <person name="Iino T."/>
            <person name="Ohkuma M."/>
            <person name="Overmann J."/>
            <person name="Bryant D.A."/>
        </authorList>
    </citation>
    <scope>NUCLEOTIDE SEQUENCE [LARGE SCALE GENOMIC DNA]</scope>
    <source>
        <strain evidence="15">DSM 19864 / JCM 16511 / NBRC 101810 / Mat9-16</strain>
    </source>
</reference>
<proteinExistence type="inferred from homology"/>
<comment type="catalytic activity">
    <reaction evidence="12">
        <text>2'-deoxyribonucleotide-(2'-deoxyribose 5'-phosphate)-2'-deoxyribonucleotide-DNA = a 3'-end 2'-deoxyribonucleotide-(2,3-dehydro-2,3-deoxyribose 5'-phosphate)-DNA + a 5'-end 5'-phospho-2'-deoxyribonucleoside-DNA + H(+)</text>
        <dbReference type="Rhea" id="RHEA:66592"/>
        <dbReference type="Rhea" id="RHEA-COMP:13180"/>
        <dbReference type="Rhea" id="RHEA-COMP:16897"/>
        <dbReference type="Rhea" id="RHEA-COMP:17067"/>
        <dbReference type="ChEBI" id="CHEBI:15378"/>
        <dbReference type="ChEBI" id="CHEBI:136412"/>
        <dbReference type="ChEBI" id="CHEBI:157695"/>
        <dbReference type="ChEBI" id="CHEBI:167181"/>
        <dbReference type="EC" id="4.2.99.18"/>
    </reaction>
</comment>
<dbReference type="InterPro" id="IPR003651">
    <property type="entry name" value="Endonuclease3_FeS-loop_motif"/>
</dbReference>
<keyword evidence="8 12" id="KW-0238">DNA-binding</keyword>
<dbReference type="InterPro" id="IPR003265">
    <property type="entry name" value="HhH-GPD_domain"/>
</dbReference>
<feature type="binding site" evidence="12">
    <location>
        <position position="213"/>
    </location>
    <ligand>
        <name>[4Fe-4S] cluster</name>
        <dbReference type="ChEBI" id="CHEBI:49883"/>
    </ligand>
</feature>